<dbReference type="Proteomes" id="UP001271007">
    <property type="component" value="Unassembled WGS sequence"/>
</dbReference>
<dbReference type="PANTHER" id="PTHR13275">
    <property type="entry name" value="YL-1 PROTEIN TRANSCRIPTION FACTOR-LIKE 1"/>
    <property type="match status" value="1"/>
</dbReference>
<organism evidence="4 5">
    <name type="scientific">Extremus antarcticus</name>
    <dbReference type="NCBI Taxonomy" id="702011"/>
    <lineage>
        <taxon>Eukaryota</taxon>
        <taxon>Fungi</taxon>
        <taxon>Dikarya</taxon>
        <taxon>Ascomycota</taxon>
        <taxon>Pezizomycotina</taxon>
        <taxon>Dothideomycetes</taxon>
        <taxon>Dothideomycetidae</taxon>
        <taxon>Mycosphaerellales</taxon>
        <taxon>Extremaceae</taxon>
        <taxon>Extremus</taxon>
    </lineage>
</organism>
<dbReference type="AlphaFoldDB" id="A0AAJ0LXA9"/>
<dbReference type="GO" id="GO:0005634">
    <property type="term" value="C:nucleus"/>
    <property type="evidence" value="ECO:0007669"/>
    <property type="project" value="TreeGrafter"/>
</dbReference>
<protein>
    <recommendedName>
        <fullName evidence="3">Vps72/YL1 C-terminal domain-containing protein</fullName>
    </recommendedName>
</protein>
<feature type="compositionally biased region" description="Pro residues" evidence="2">
    <location>
        <begin position="434"/>
        <end position="447"/>
    </location>
</feature>
<dbReference type="EMBL" id="JAWDJX010000001">
    <property type="protein sequence ID" value="KAK3058830.1"/>
    <property type="molecule type" value="Genomic_DNA"/>
</dbReference>
<feature type="region of interest" description="Disordered" evidence="2">
    <location>
        <begin position="47"/>
        <end position="123"/>
    </location>
</feature>
<feature type="region of interest" description="Disordered" evidence="2">
    <location>
        <begin position="136"/>
        <end position="173"/>
    </location>
</feature>
<feature type="compositionally biased region" description="Basic and acidic residues" evidence="2">
    <location>
        <begin position="289"/>
        <end position="303"/>
    </location>
</feature>
<feature type="region of interest" description="Disordered" evidence="2">
    <location>
        <begin position="1"/>
        <end position="30"/>
    </location>
</feature>
<evidence type="ECO:0000256" key="2">
    <source>
        <dbReference type="SAM" id="MobiDB-lite"/>
    </source>
</evidence>
<evidence type="ECO:0000259" key="3">
    <source>
        <dbReference type="SMART" id="SM00993"/>
    </source>
</evidence>
<dbReference type="InterPro" id="IPR046757">
    <property type="entry name" value="YL1_N"/>
</dbReference>
<gene>
    <name evidence="4" type="ORF">LTR09_000395</name>
</gene>
<keyword evidence="5" id="KW-1185">Reference proteome</keyword>
<proteinExistence type="inferred from homology"/>
<comment type="similarity">
    <text evidence="1">Belongs to the VPS72/YL1 family.</text>
</comment>
<evidence type="ECO:0000256" key="1">
    <source>
        <dbReference type="ARBA" id="ARBA00006832"/>
    </source>
</evidence>
<dbReference type="InterPro" id="IPR013272">
    <property type="entry name" value="Vps72/YL1_C"/>
</dbReference>
<dbReference type="PRINTS" id="PR01217">
    <property type="entry name" value="PRICHEXTENSN"/>
</dbReference>
<evidence type="ECO:0000313" key="4">
    <source>
        <dbReference type="EMBL" id="KAK3058830.1"/>
    </source>
</evidence>
<feature type="compositionally biased region" description="Pro residues" evidence="2">
    <location>
        <begin position="404"/>
        <end position="417"/>
    </location>
</feature>
<feature type="compositionally biased region" description="Acidic residues" evidence="2">
    <location>
        <begin position="47"/>
        <end position="85"/>
    </location>
</feature>
<evidence type="ECO:0000313" key="5">
    <source>
        <dbReference type="Proteomes" id="UP001271007"/>
    </source>
</evidence>
<feature type="domain" description="Vps72/YL1 C-terminal" evidence="3">
    <location>
        <begin position="540"/>
        <end position="569"/>
    </location>
</feature>
<comment type="caution">
    <text evidence="4">The sequence shown here is derived from an EMBL/GenBank/DDBJ whole genome shotgun (WGS) entry which is preliminary data.</text>
</comment>
<feature type="compositionally biased region" description="Basic and acidic residues" evidence="2">
    <location>
        <begin position="98"/>
        <end position="109"/>
    </location>
</feature>
<feature type="compositionally biased region" description="Polar residues" evidence="2">
    <location>
        <begin position="315"/>
        <end position="346"/>
    </location>
</feature>
<accession>A0AAJ0LXA9</accession>
<feature type="compositionally biased region" description="Basic and acidic residues" evidence="2">
    <location>
        <begin position="136"/>
        <end position="149"/>
    </location>
</feature>
<name>A0AAJ0LXA9_9PEZI</name>
<dbReference type="Pfam" id="PF05764">
    <property type="entry name" value="YL1"/>
    <property type="match status" value="1"/>
</dbReference>
<dbReference type="SMART" id="SM00993">
    <property type="entry name" value="YL1_C"/>
    <property type="match status" value="1"/>
</dbReference>
<reference evidence="4" key="1">
    <citation type="submission" date="2023-04" db="EMBL/GenBank/DDBJ databases">
        <title>Black Yeasts Isolated from many extreme environments.</title>
        <authorList>
            <person name="Coleine C."/>
            <person name="Stajich J.E."/>
            <person name="Selbmann L."/>
        </authorList>
    </citation>
    <scope>NUCLEOTIDE SEQUENCE</scope>
    <source>
        <strain evidence="4">CCFEE 5312</strain>
    </source>
</reference>
<feature type="compositionally biased region" description="Acidic residues" evidence="2">
    <location>
        <begin position="1"/>
        <end position="15"/>
    </location>
</feature>
<feature type="compositionally biased region" description="Polar residues" evidence="2">
    <location>
        <begin position="389"/>
        <end position="398"/>
    </location>
</feature>
<feature type="region of interest" description="Disordered" evidence="2">
    <location>
        <begin position="289"/>
        <end position="447"/>
    </location>
</feature>
<feature type="region of interest" description="Disordered" evidence="2">
    <location>
        <begin position="467"/>
        <end position="487"/>
    </location>
</feature>
<dbReference type="Pfam" id="PF08265">
    <property type="entry name" value="YL1_C"/>
    <property type="match status" value="1"/>
</dbReference>
<sequence>MSDDEHSDSGSESDDLSQTGLIATRAKRTTAGNLYATLRANLDDEELQKELLAEDEDDVADYESSDKEGGDDDEAFDSSSDDEDAGPPQDGQQEELEGEKALKKQERNEAKKKRKATEARLKIPALRKVAKRVKLADDVKTEDGGIAERPKKKSERVNWIPSGADAPTRQSRRSLAVQNREIVHENLKQSEQRSNYQKNIMKNAAERQKTEKVMTNLTQEERLKKCERIERETAKEFGKWERDEAERQRIRDEQLAAKRNKGFDGPMIRQWSGSVLWEGDKITVRRVEHGSQKVEDIKEKKEEGDDVVETDVDSKNSAVVENSTTPSDTPLATQATSTPATVSIPPTNGPPAAAPKPDQTIPAQPPEPWLQGIQEYAAQPSPAPALPTYTPSAPALNSTTHTPPQQPPVYPPHPPQPQTYHGFPPGLHQFSVQPQPPPQIPQPPPAPLLREQARRTLLTLSAFASLENSTTSAKRAPKSKAADLPSVDPPALAKELFGYPSHPIFTSDERTYLLTRPRKRAIPGGNGKTEIPLPPVPSKQKCAVTMWPAKFRDPKTGLAYADMHQYKVIQRVLAGGTAYSGLLGAWVGPKYGVLGRPAKGVPAGFGGESVTTAVKKEVLCCR</sequence>
<dbReference type="PANTHER" id="PTHR13275:SF4">
    <property type="entry name" value="VACUOLAR PROTEIN SORTING-ASSOCIATED PROTEIN 72 HOMOLOG"/>
    <property type="match status" value="1"/>
</dbReference>